<dbReference type="GO" id="GO:0005737">
    <property type="term" value="C:cytoplasm"/>
    <property type="evidence" value="ECO:0007669"/>
    <property type="project" value="TreeGrafter"/>
</dbReference>
<keyword evidence="2" id="KW-1185">Reference proteome</keyword>
<evidence type="ECO:0000313" key="2">
    <source>
        <dbReference type="Proteomes" id="UP001163046"/>
    </source>
</evidence>
<dbReference type="Gene3D" id="3.10.20.90">
    <property type="entry name" value="Phosphatidylinositol 3-kinase Catalytic Subunit, Chain A, domain 1"/>
    <property type="match status" value="1"/>
</dbReference>
<proteinExistence type="predicted"/>
<dbReference type="SUPFAM" id="SSF54236">
    <property type="entry name" value="Ubiquitin-like"/>
    <property type="match status" value="1"/>
</dbReference>
<dbReference type="Proteomes" id="UP001163046">
    <property type="component" value="Unassembled WGS sequence"/>
</dbReference>
<comment type="caution">
    <text evidence="1">The sequence shown here is derived from an EMBL/GenBank/DDBJ whole genome shotgun (WGS) entry which is preliminary data.</text>
</comment>
<organism evidence="1 2">
    <name type="scientific">Desmophyllum pertusum</name>
    <dbReference type="NCBI Taxonomy" id="174260"/>
    <lineage>
        <taxon>Eukaryota</taxon>
        <taxon>Metazoa</taxon>
        <taxon>Cnidaria</taxon>
        <taxon>Anthozoa</taxon>
        <taxon>Hexacorallia</taxon>
        <taxon>Scleractinia</taxon>
        <taxon>Caryophylliina</taxon>
        <taxon>Caryophylliidae</taxon>
        <taxon>Desmophyllum</taxon>
    </lineage>
</organism>
<dbReference type="GO" id="GO:0005547">
    <property type="term" value="F:phosphatidylinositol-3,4,5-trisphosphate binding"/>
    <property type="evidence" value="ECO:0007669"/>
    <property type="project" value="TreeGrafter"/>
</dbReference>
<accession>A0A9W9YYS8</accession>
<reference evidence="1" key="1">
    <citation type="submission" date="2023-01" db="EMBL/GenBank/DDBJ databases">
        <title>Genome assembly of the deep-sea coral Lophelia pertusa.</title>
        <authorList>
            <person name="Herrera S."/>
            <person name="Cordes E."/>
        </authorList>
    </citation>
    <scope>NUCLEOTIDE SEQUENCE</scope>
    <source>
        <strain evidence="1">USNM1676648</strain>
        <tissue evidence="1">Polyp</tissue>
    </source>
</reference>
<sequence length="231" mass="26432">MDDASINQEFSIVGDMIKYYQWLFDVDDEEVQKDRKIKDATQKIRELNELKVRKNPNNSGGEFTLDIYVKEKNDNPCRPKVSSEMTAGRLCAEIVSQMRLSHDTDWVLFEVIDNGAMERAFQVREKVMTAANWGSGNYLIVKENYIAEQIAPHVGSSLSIEGTLHIRDPKSKSWKQSLVCLKNGYMSVNKERGSILRAIKSDKSDSEQWPLHKLTLYVGIPAEKSYQRTGH</sequence>
<dbReference type="PANTHER" id="PTHR45899:SF2">
    <property type="entry name" value="RHO GTPASE ACTIVATING PROTEIN AT 15B, ISOFORM C"/>
    <property type="match status" value="1"/>
</dbReference>
<evidence type="ECO:0000313" key="1">
    <source>
        <dbReference type="EMBL" id="KAJ7371856.1"/>
    </source>
</evidence>
<dbReference type="InterPro" id="IPR052227">
    <property type="entry name" value="Arf-Rho-GAP_ANK-PH_domain"/>
</dbReference>
<protein>
    <submittedName>
        <fullName evidence="1">ArfGAP with RhoGAP domain, ankyrin repeat and PH domain</fullName>
    </submittedName>
</protein>
<name>A0A9W9YYS8_9CNID</name>
<dbReference type="InterPro" id="IPR029071">
    <property type="entry name" value="Ubiquitin-like_domsf"/>
</dbReference>
<dbReference type="AlphaFoldDB" id="A0A9W9YYS8"/>
<dbReference type="EMBL" id="MU826842">
    <property type="protein sequence ID" value="KAJ7371856.1"/>
    <property type="molecule type" value="Genomic_DNA"/>
</dbReference>
<gene>
    <name evidence="1" type="primary">ARAP1_3</name>
    <name evidence="1" type="ORF">OS493_023199</name>
</gene>
<dbReference type="Pfam" id="PF21989">
    <property type="entry name" value="RA_2"/>
    <property type="match status" value="1"/>
</dbReference>
<dbReference type="PANTHER" id="PTHR45899">
    <property type="entry name" value="RHO GTPASE ACTIVATING PROTEIN AT 15B, ISOFORM C"/>
    <property type="match status" value="1"/>
</dbReference>
<dbReference type="OrthoDB" id="6021192at2759"/>